<name>A0ABR2W739_9FUNG</name>
<organism evidence="3 4">
    <name type="scientific">Basidiobolus ranarum</name>
    <dbReference type="NCBI Taxonomy" id="34480"/>
    <lineage>
        <taxon>Eukaryota</taxon>
        <taxon>Fungi</taxon>
        <taxon>Fungi incertae sedis</taxon>
        <taxon>Zoopagomycota</taxon>
        <taxon>Entomophthoromycotina</taxon>
        <taxon>Basidiobolomycetes</taxon>
        <taxon>Basidiobolales</taxon>
        <taxon>Basidiobolaceae</taxon>
        <taxon>Basidiobolus</taxon>
    </lineage>
</organism>
<feature type="region of interest" description="Disordered" evidence="1">
    <location>
        <begin position="450"/>
        <end position="489"/>
    </location>
</feature>
<keyword evidence="2" id="KW-1133">Transmembrane helix</keyword>
<feature type="region of interest" description="Disordered" evidence="1">
    <location>
        <begin position="370"/>
        <end position="413"/>
    </location>
</feature>
<keyword evidence="2" id="KW-0472">Membrane</keyword>
<dbReference type="Proteomes" id="UP001479436">
    <property type="component" value="Unassembled WGS sequence"/>
</dbReference>
<evidence type="ECO:0000256" key="1">
    <source>
        <dbReference type="SAM" id="MobiDB-lite"/>
    </source>
</evidence>
<reference evidence="3 4" key="1">
    <citation type="submission" date="2023-04" db="EMBL/GenBank/DDBJ databases">
        <title>Genome of Basidiobolus ranarum AG-B5.</title>
        <authorList>
            <person name="Stajich J.E."/>
            <person name="Carter-House D."/>
            <person name="Gryganskyi A."/>
        </authorList>
    </citation>
    <scope>NUCLEOTIDE SEQUENCE [LARGE SCALE GENOMIC DNA]</scope>
    <source>
        <strain evidence="3 4">AG-B5</strain>
    </source>
</reference>
<evidence type="ECO:0000313" key="3">
    <source>
        <dbReference type="EMBL" id="KAK9721807.1"/>
    </source>
</evidence>
<evidence type="ECO:0000313" key="4">
    <source>
        <dbReference type="Proteomes" id="UP001479436"/>
    </source>
</evidence>
<sequence length="489" mass="55330">MWVRASLVGSSIGRKNLETSTNFTLQSTESQRNNKSTSLYRIITRHFPHYKVAEGDDYEEIRENFSYLNEVLILSMDGKKSSKNIAKWWKIWYEENGGSILVNEEHRDSYLRDDTSGDESSELSQSSIPFETILDPATTYFVQEPISICYPDDTCPIDNVHILQQPNTIATINLKEHSTLDTVSLIPTIDPQILTKALDQVDQTHHISGPINLDFESEINKHDEPSLESNQTETWWSSQGLGVMGNWFDSPAVTKKNNQDIGIWEIPIQLIALLTYPVTESTIAKKPTYAELREISQVSQRRKILLFLTCYGLIIRYASLDLFLLLLFMSNCGILFLMKNSAKVNMQMAKRTVRQRINWAKQWAGGFFRKNTSSNSSPSRPSSIVISSGKQTPSSSPGESPKTNQSITYPPAKPQKRFFLKGKNHTILDMSNPCSIPENGSSQTIVKQRRRFFSKSKDKPPNLPPVVETSDIEPVDPRSSTNQASPSRL</sequence>
<feature type="compositionally biased region" description="Low complexity" evidence="1">
    <location>
        <begin position="373"/>
        <end position="388"/>
    </location>
</feature>
<accession>A0ABR2W739</accession>
<gene>
    <name evidence="3" type="ORF">K7432_003129</name>
</gene>
<feature type="compositionally biased region" description="Polar residues" evidence="1">
    <location>
        <begin position="478"/>
        <end position="489"/>
    </location>
</feature>
<protein>
    <submittedName>
        <fullName evidence="3">Uncharacterized protein</fullName>
    </submittedName>
</protein>
<feature type="compositionally biased region" description="Polar residues" evidence="1">
    <location>
        <begin position="389"/>
        <end position="408"/>
    </location>
</feature>
<comment type="caution">
    <text evidence="3">The sequence shown here is derived from an EMBL/GenBank/DDBJ whole genome shotgun (WGS) entry which is preliminary data.</text>
</comment>
<evidence type="ECO:0000256" key="2">
    <source>
        <dbReference type="SAM" id="Phobius"/>
    </source>
</evidence>
<keyword evidence="4" id="KW-1185">Reference proteome</keyword>
<keyword evidence="2" id="KW-0812">Transmembrane</keyword>
<proteinExistence type="predicted"/>
<dbReference type="EMBL" id="JASJQH010006967">
    <property type="protein sequence ID" value="KAK9721807.1"/>
    <property type="molecule type" value="Genomic_DNA"/>
</dbReference>
<feature type="transmembrane region" description="Helical" evidence="2">
    <location>
        <begin position="305"/>
        <end position="338"/>
    </location>
</feature>